<evidence type="ECO:0000256" key="1">
    <source>
        <dbReference type="ARBA" id="ARBA00001957"/>
    </source>
</evidence>
<dbReference type="Pfam" id="PF00550">
    <property type="entry name" value="PP-binding"/>
    <property type="match status" value="1"/>
</dbReference>
<dbReference type="PANTHER" id="PTHR45527:SF1">
    <property type="entry name" value="FATTY ACID SYNTHASE"/>
    <property type="match status" value="1"/>
</dbReference>
<dbReference type="Gene3D" id="3.30.300.30">
    <property type="match status" value="1"/>
</dbReference>
<proteinExistence type="predicted"/>
<comment type="cofactor">
    <cofactor evidence="1">
        <name>pantetheine 4'-phosphate</name>
        <dbReference type="ChEBI" id="CHEBI:47942"/>
    </cofactor>
</comment>
<sequence>MPTEPFDQPRVAALSDRKRRLLSLLLADRGKQVDNGALERLRPGTGDPIVLIHPVGGQVLCYVDLVKQLPGDAPCVAVTADRLLSGAEAPTVPDLATHYLGLLDAAGLRPGVLAGWSMGGVLAYEMARQVAKTVEPPPVVLIDSTTKPAIYAGQSRTDAQFVEFFVHDLIRSAGRDPAEFDFDAEIWQRSATVALTVAEAQMAARGFTLGLTPADLEDRYRTYRNATLALDDYQPGTYDHPVHLIRATVWHGPDSAKAWRQVVTGELTVTELPIDHYGLLRPPFVLDVARILHSATVAKDDAVEVAGPVGTSERQRPLVVESPVATANSTIVLRVSGSLDVERLGKATAAAMDRHPALRGGELDVIRPTTADDDQSAAIQAFLRQPIDEHGPLARCALFATGQDQWLLAIATHPSVLDGHSARILCADLQSGYAEGVLEPAPAPVPPDQTTHSRYWEERLADLPAAGTWPQDQIAEAEAGGDPAPRSGGVHRFEISAEVATALRRHASAFSTTPLAVLATAVRVLLARVSPEAGEVCDTAVGAVVSGRVGADAHRVVGNVTRTVVLAQRIDPEASFATLTRRAAAQQVTDLEHAVGSAAALEADLGRSPLFRVLVRLDDEQTTAPRLGDADTEIVEMTTGWPGTDLAITLTAVGAGYQGTIEYATDLYGPDTAARITTALSALLADAVARPHECVGDLDIGPTEAETGRIAEPAEVHADTTFAHELFENTARRRPDDVAMSWPGGRLTYREVQQAAAALAPRLAGARLVALHCRRSPHLVVAMLAALRQGAGYVPLDVTYPVDRLNFMLSDSGANVLIQDTDLSGRLTVPAGCRVISLDGVPQGTPESADTPAVSPQDLVYVIYTSGSTGRPKGVAMPHKPVATMLGWQARRSAAGPGWNTLQFSPASFDASFQEVFSTWATGGTIVLVDEQTRRDPRQLLDYLDAHRIHRLFVPFVALRMLAETAVRLGRYPAQLREVITSGEQLRVTPAIREFFTRTGASLENQYGPTEAHPASAELLDPDPAGWPALPSIGFARDGAAIDVVDARLRPLPVGVPGQICVSGCGLAQGYLGRRELTAERFPELATGRVYLTGDVGRKRPDGRMDFIGRTDDQVKIRGYRVEFGEVEAQICGEARIADAAVVLQDGPEANGHGPRLIAYCVPANDARLSAGELRDRLARTLPEYMIPARFLFVDRFPLTPSGKVDRKALARTVPAQDAQPAESTERELTETERKISDIWRELLDVHHPPTEVSMFDLGGNSLVVTGLAARVEELFGIVIPVAEFFTHNTVTAQAALVDRLFDDEIGEYSADEVSAALNRLSAG</sequence>
<dbReference type="Pfam" id="PF00975">
    <property type="entry name" value="Thioesterase"/>
    <property type="match status" value="1"/>
</dbReference>
<evidence type="ECO:0000313" key="5">
    <source>
        <dbReference type="EMBL" id="NRN70680.1"/>
    </source>
</evidence>
<keyword evidence="3" id="KW-0597">Phosphoprotein</keyword>
<dbReference type="InterPro" id="IPR020806">
    <property type="entry name" value="PKS_PP-bd"/>
</dbReference>
<dbReference type="Gene3D" id="3.30.559.30">
    <property type="entry name" value="Nonribosomal peptide synthetase, condensation domain"/>
    <property type="match status" value="1"/>
</dbReference>
<feature type="domain" description="Carrier" evidence="4">
    <location>
        <begin position="1227"/>
        <end position="1302"/>
    </location>
</feature>
<dbReference type="Gene3D" id="3.40.50.1820">
    <property type="entry name" value="alpha/beta hydrolase"/>
    <property type="match status" value="1"/>
</dbReference>
<dbReference type="InterPro" id="IPR001242">
    <property type="entry name" value="Condensation_dom"/>
</dbReference>
<dbReference type="PROSITE" id="PS00012">
    <property type="entry name" value="PHOSPHOPANTETHEINE"/>
    <property type="match status" value="1"/>
</dbReference>
<dbReference type="InterPro" id="IPR036736">
    <property type="entry name" value="ACP-like_sf"/>
</dbReference>
<dbReference type="SUPFAM" id="SSF52777">
    <property type="entry name" value="CoA-dependent acyltransferases"/>
    <property type="match status" value="2"/>
</dbReference>
<dbReference type="Gene3D" id="3.40.50.12780">
    <property type="entry name" value="N-terminal domain of ligase-like"/>
    <property type="match status" value="1"/>
</dbReference>
<dbReference type="InterPro" id="IPR006162">
    <property type="entry name" value="Ppantetheine_attach_site"/>
</dbReference>
<dbReference type="SMART" id="SM00823">
    <property type="entry name" value="PKS_PP"/>
    <property type="match status" value="1"/>
</dbReference>
<dbReference type="RefSeq" id="WP_173141810.1">
    <property type="nucleotide sequence ID" value="NZ_CBCSGW010000032.1"/>
</dbReference>
<keyword evidence="6" id="KW-1185">Reference proteome</keyword>
<reference evidence="5 6" key="1">
    <citation type="submission" date="2020-01" db="EMBL/GenBank/DDBJ databases">
        <title>Kibdelosporangium persica a novel Actinomycetes from a hot desert in Iran.</title>
        <authorList>
            <person name="Safaei N."/>
            <person name="Zaburannyi N."/>
            <person name="Mueller R."/>
            <person name="Wink J."/>
        </authorList>
    </citation>
    <scope>NUCLEOTIDE SEQUENCE [LARGE SCALE GENOMIC DNA]</scope>
    <source>
        <strain evidence="5 6">4NS15</strain>
    </source>
</reference>
<dbReference type="PROSITE" id="PS00455">
    <property type="entry name" value="AMP_BINDING"/>
    <property type="match status" value="1"/>
</dbReference>
<evidence type="ECO:0000313" key="6">
    <source>
        <dbReference type="Proteomes" id="UP000763557"/>
    </source>
</evidence>
<keyword evidence="2" id="KW-0596">Phosphopantetheine</keyword>
<name>A0ABX2FIZ9_9PSEU</name>
<evidence type="ECO:0000256" key="2">
    <source>
        <dbReference type="ARBA" id="ARBA00022450"/>
    </source>
</evidence>
<dbReference type="PANTHER" id="PTHR45527">
    <property type="entry name" value="NONRIBOSOMAL PEPTIDE SYNTHETASE"/>
    <property type="match status" value="1"/>
</dbReference>
<dbReference type="Pfam" id="PF13193">
    <property type="entry name" value="AMP-binding_C"/>
    <property type="match status" value="1"/>
</dbReference>
<dbReference type="PROSITE" id="PS50075">
    <property type="entry name" value="CARRIER"/>
    <property type="match status" value="1"/>
</dbReference>
<dbReference type="NCBIfam" id="TIGR01733">
    <property type="entry name" value="AA-adenyl-dom"/>
    <property type="match status" value="1"/>
</dbReference>
<gene>
    <name evidence="5" type="ORF">GC106_79510</name>
</gene>
<accession>A0ABX2FIZ9</accession>
<dbReference type="Gene3D" id="3.30.559.10">
    <property type="entry name" value="Chloramphenicol acetyltransferase-like domain"/>
    <property type="match status" value="1"/>
</dbReference>
<dbReference type="InterPro" id="IPR025110">
    <property type="entry name" value="AMP-bd_C"/>
</dbReference>
<evidence type="ECO:0000259" key="4">
    <source>
        <dbReference type="PROSITE" id="PS50075"/>
    </source>
</evidence>
<dbReference type="InterPro" id="IPR009081">
    <property type="entry name" value="PP-bd_ACP"/>
</dbReference>
<dbReference type="SUPFAM" id="SSF53474">
    <property type="entry name" value="alpha/beta-Hydrolases"/>
    <property type="match status" value="1"/>
</dbReference>
<dbReference type="Pfam" id="PF00668">
    <property type="entry name" value="Condensation"/>
    <property type="match status" value="1"/>
</dbReference>
<evidence type="ECO:0000256" key="3">
    <source>
        <dbReference type="ARBA" id="ARBA00022553"/>
    </source>
</evidence>
<dbReference type="SUPFAM" id="SSF56801">
    <property type="entry name" value="Acetyl-CoA synthetase-like"/>
    <property type="match status" value="1"/>
</dbReference>
<comment type="caution">
    <text evidence="5">The sequence shown here is derived from an EMBL/GenBank/DDBJ whole genome shotgun (WGS) entry which is preliminary data.</text>
</comment>
<protein>
    <submittedName>
        <fullName evidence="5">Non-ribosomal peptide synthetase</fullName>
    </submittedName>
</protein>
<dbReference type="Pfam" id="PF00501">
    <property type="entry name" value="AMP-binding"/>
    <property type="match status" value="1"/>
</dbReference>
<dbReference type="InterPro" id="IPR010071">
    <property type="entry name" value="AA_adenyl_dom"/>
</dbReference>
<dbReference type="InterPro" id="IPR000873">
    <property type="entry name" value="AMP-dep_synth/lig_dom"/>
</dbReference>
<dbReference type="InterPro" id="IPR045851">
    <property type="entry name" value="AMP-bd_C_sf"/>
</dbReference>
<dbReference type="SUPFAM" id="SSF47336">
    <property type="entry name" value="ACP-like"/>
    <property type="match status" value="1"/>
</dbReference>
<dbReference type="EMBL" id="JAAATY010000042">
    <property type="protein sequence ID" value="NRN70680.1"/>
    <property type="molecule type" value="Genomic_DNA"/>
</dbReference>
<dbReference type="InterPro" id="IPR020845">
    <property type="entry name" value="AMP-binding_CS"/>
</dbReference>
<organism evidence="5 6">
    <name type="scientific">Kibdelosporangium persicum</name>
    <dbReference type="NCBI Taxonomy" id="2698649"/>
    <lineage>
        <taxon>Bacteria</taxon>
        <taxon>Bacillati</taxon>
        <taxon>Actinomycetota</taxon>
        <taxon>Actinomycetes</taxon>
        <taxon>Pseudonocardiales</taxon>
        <taxon>Pseudonocardiaceae</taxon>
        <taxon>Kibdelosporangium</taxon>
    </lineage>
</organism>
<dbReference type="Proteomes" id="UP000763557">
    <property type="component" value="Unassembled WGS sequence"/>
</dbReference>
<dbReference type="InterPro" id="IPR029058">
    <property type="entry name" value="AB_hydrolase_fold"/>
</dbReference>
<dbReference type="InterPro" id="IPR023213">
    <property type="entry name" value="CAT-like_dom_sf"/>
</dbReference>
<dbReference type="InterPro" id="IPR042099">
    <property type="entry name" value="ANL_N_sf"/>
</dbReference>
<dbReference type="InterPro" id="IPR001031">
    <property type="entry name" value="Thioesterase"/>
</dbReference>
<dbReference type="Gene3D" id="1.10.1200.10">
    <property type="entry name" value="ACP-like"/>
    <property type="match status" value="1"/>
</dbReference>